<protein>
    <submittedName>
        <fullName evidence="2">Uncharacterized protein</fullName>
    </submittedName>
</protein>
<dbReference type="AlphaFoldDB" id="A0A6D2JYB6"/>
<evidence type="ECO:0000313" key="3">
    <source>
        <dbReference type="Proteomes" id="UP000467841"/>
    </source>
</evidence>
<proteinExistence type="predicted"/>
<feature type="compositionally biased region" description="Basic and acidic residues" evidence="1">
    <location>
        <begin position="68"/>
        <end position="93"/>
    </location>
</feature>
<feature type="compositionally biased region" description="Basic and acidic residues" evidence="1">
    <location>
        <begin position="111"/>
        <end position="132"/>
    </location>
</feature>
<dbReference type="EMBL" id="CACVBM020001309">
    <property type="protein sequence ID" value="CAA7044924.1"/>
    <property type="molecule type" value="Genomic_DNA"/>
</dbReference>
<reference evidence="2" key="1">
    <citation type="submission" date="2020-01" db="EMBL/GenBank/DDBJ databases">
        <authorList>
            <person name="Mishra B."/>
        </authorList>
    </citation>
    <scope>NUCLEOTIDE SEQUENCE [LARGE SCALE GENOMIC DNA]</scope>
</reference>
<accession>A0A6D2JYB6</accession>
<dbReference type="Proteomes" id="UP000467841">
    <property type="component" value="Unassembled WGS sequence"/>
</dbReference>
<comment type="caution">
    <text evidence="2">The sequence shown here is derived from an EMBL/GenBank/DDBJ whole genome shotgun (WGS) entry which is preliminary data.</text>
</comment>
<feature type="compositionally biased region" description="Acidic residues" evidence="1">
    <location>
        <begin position="13"/>
        <end position="22"/>
    </location>
</feature>
<evidence type="ECO:0000256" key="1">
    <source>
        <dbReference type="SAM" id="MobiDB-lite"/>
    </source>
</evidence>
<keyword evidence="3" id="KW-1185">Reference proteome</keyword>
<organism evidence="2 3">
    <name type="scientific">Microthlaspi erraticum</name>
    <dbReference type="NCBI Taxonomy" id="1685480"/>
    <lineage>
        <taxon>Eukaryota</taxon>
        <taxon>Viridiplantae</taxon>
        <taxon>Streptophyta</taxon>
        <taxon>Embryophyta</taxon>
        <taxon>Tracheophyta</taxon>
        <taxon>Spermatophyta</taxon>
        <taxon>Magnoliopsida</taxon>
        <taxon>eudicotyledons</taxon>
        <taxon>Gunneridae</taxon>
        <taxon>Pentapetalae</taxon>
        <taxon>rosids</taxon>
        <taxon>malvids</taxon>
        <taxon>Brassicales</taxon>
        <taxon>Brassicaceae</taxon>
        <taxon>Coluteocarpeae</taxon>
        <taxon>Microthlaspi</taxon>
    </lineage>
</organism>
<gene>
    <name evidence="2" type="ORF">MERR_LOCUS32159</name>
</gene>
<sequence>MISQIHKCPADPVDLEGLEESPTEIGEKVEMRPSSDLGGPSVKDLHGGDNARTKSWVSERSCQPWENHLTERSRSMKTERSRREKEPTGEKNPDSGQPLRRPGGTAASGELDARTSREEARSETHLKVELSRRCGCLG</sequence>
<feature type="region of interest" description="Disordered" evidence="1">
    <location>
        <begin position="1"/>
        <end position="138"/>
    </location>
</feature>
<name>A0A6D2JYB6_9BRAS</name>
<evidence type="ECO:0000313" key="2">
    <source>
        <dbReference type="EMBL" id="CAA7044924.1"/>
    </source>
</evidence>
<feature type="compositionally biased region" description="Basic and acidic residues" evidence="1">
    <location>
        <begin position="43"/>
        <end position="52"/>
    </location>
</feature>